<dbReference type="RefSeq" id="WP_093028469.1">
    <property type="nucleotide sequence ID" value="NZ_FNNZ01000003.1"/>
</dbReference>
<dbReference type="Proteomes" id="UP000198816">
    <property type="component" value="Unassembled WGS sequence"/>
</dbReference>
<evidence type="ECO:0000313" key="3">
    <source>
        <dbReference type="EMBL" id="SDW40121.1"/>
    </source>
</evidence>
<dbReference type="InterPro" id="IPR036397">
    <property type="entry name" value="RNaseH_sf"/>
</dbReference>
<accession>A0A1H2SIN8</accession>
<dbReference type="EMBL" id="FNNZ01000003">
    <property type="protein sequence ID" value="SDW31506.1"/>
    <property type="molecule type" value="Genomic_DNA"/>
</dbReference>
<dbReference type="SUPFAM" id="SSF53098">
    <property type="entry name" value="Ribonuclease H-like"/>
    <property type="match status" value="1"/>
</dbReference>
<evidence type="ECO:0000313" key="4">
    <source>
        <dbReference type="Proteomes" id="UP000198816"/>
    </source>
</evidence>
<feature type="non-terminal residue" evidence="2">
    <location>
        <position position="320"/>
    </location>
</feature>
<protein>
    <submittedName>
        <fullName evidence="2">Integrase core domain-containing protein</fullName>
    </submittedName>
</protein>
<sequence length="320" mass="35577">MSIPIEVPQRERWARVRFAIIGPLLAAPPPDGDLQAALATLAAKTWRHPVTGLDVRFGVSTLERWYYAARAAADPVAVLRNRVRADRGAFPSVLPAAREALQAQYRDHPGWTAQLHRDNLAATLAGTATPVPSYPSVRRYLKAHGMVRRATPKRDTAGALAARDRLEQREVRSFEVEYVSALWHLDFHHGSRKVLTPSGTWLTPLLFGVIDDRSRLVCHLQWYTNETAEVLVHGLSQAFMKRGLPRALMTDNGAAMLAEETVAGLARLGVLHQTTLPYSPYQNAKQEAFWGRVEGRLMAMLEGEPGLTLDTLNRATQAWV</sequence>
<dbReference type="InterPro" id="IPR012337">
    <property type="entry name" value="RNaseH-like_sf"/>
</dbReference>
<dbReference type="InterPro" id="IPR001584">
    <property type="entry name" value="Integrase_cat-core"/>
</dbReference>
<proteinExistence type="predicted"/>
<dbReference type="GO" id="GO:0003676">
    <property type="term" value="F:nucleic acid binding"/>
    <property type="evidence" value="ECO:0007669"/>
    <property type="project" value="InterPro"/>
</dbReference>
<dbReference type="Pfam" id="PF00665">
    <property type="entry name" value="rve"/>
    <property type="match status" value="1"/>
</dbReference>
<dbReference type="PANTHER" id="PTHR35004">
    <property type="entry name" value="TRANSPOSASE RV3428C-RELATED"/>
    <property type="match status" value="1"/>
</dbReference>
<reference evidence="2" key="2">
    <citation type="submission" date="2016-10" db="EMBL/GenBank/DDBJ databases">
        <authorList>
            <person name="de Groot N.N."/>
        </authorList>
    </citation>
    <scope>NUCLEOTIDE SEQUENCE [LARGE SCALE GENOMIC DNA]</scope>
    <source>
        <strain evidence="2">DSM 217</strain>
    </source>
</reference>
<reference evidence="4" key="1">
    <citation type="submission" date="2016-10" db="EMBL/GenBank/DDBJ databases">
        <authorList>
            <person name="Varghese N."/>
            <person name="Submissions S."/>
        </authorList>
    </citation>
    <scope>NUCLEOTIDE SEQUENCE [LARGE SCALE GENOMIC DNA]</scope>
    <source>
        <strain evidence="4">DSM 217</strain>
    </source>
</reference>
<gene>
    <name evidence="2" type="ORF">SAMN05421783_1031</name>
    <name evidence="3" type="ORF">SAMN05421783_103337</name>
</gene>
<keyword evidence="4" id="KW-1185">Reference proteome</keyword>
<dbReference type="Gene3D" id="3.30.420.10">
    <property type="entry name" value="Ribonuclease H-like superfamily/Ribonuclease H"/>
    <property type="match status" value="1"/>
</dbReference>
<dbReference type="PROSITE" id="PS50994">
    <property type="entry name" value="INTEGRASE"/>
    <property type="match status" value="1"/>
</dbReference>
<dbReference type="AlphaFoldDB" id="A0A1H2SIN8"/>
<dbReference type="STRING" id="1058.SAMN05421783_1031"/>
<evidence type="ECO:0000259" key="1">
    <source>
        <dbReference type="PROSITE" id="PS50994"/>
    </source>
</evidence>
<dbReference type="OrthoDB" id="501284at2"/>
<name>A0A1H2SIN8_THIRO</name>
<organism evidence="2 4">
    <name type="scientific">Thiocapsa roseopersicina</name>
    <dbReference type="NCBI Taxonomy" id="1058"/>
    <lineage>
        <taxon>Bacteria</taxon>
        <taxon>Pseudomonadati</taxon>
        <taxon>Pseudomonadota</taxon>
        <taxon>Gammaproteobacteria</taxon>
        <taxon>Chromatiales</taxon>
        <taxon>Chromatiaceae</taxon>
        <taxon>Thiocapsa</taxon>
    </lineage>
</organism>
<dbReference type="PANTHER" id="PTHR35004:SF6">
    <property type="entry name" value="TRANSPOSASE"/>
    <property type="match status" value="1"/>
</dbReference>
<dbReference type="EMBL" id="FNNZ01000003">
    <property type="protein sequence ID" value="SDW40121.1"/>
    <property type="molecule type" value="Genomic_DNA"/>
</dbReference>
<feature type="domain" description="Integrase catalytic" evidence="1">
    <location>
        <begin position="173"/>
        <end position="320"/>
    </location>
</feature>
<evidence type="ECO:0000313" key="2">
    <source>
        <dbReference type="EMBL" id="SDW31506.1"/>
    </source>
</evidence>
<dbReference type="GO" id="GO:0015074">
    <property type="term" value="P:DNA integration"/>
    <property type="evidence" value="ECO:0007669"/>
    <property type="project" value="InterPro"/>
</dbReference>